<sequence length="386" mass="43233">MAFLHLKLHNGLTYFIIAITLYNFFAQNGFTLRQIMEMKKVVVGMSGGIDSTLTAIKLKEDGFLVVGVTLWMLDSAKTLKAIDDARLQAQRIGIEHHVVDCRNIFTETIILPFAEAYLKGETPSPCAWCNPQVKWKLLAEFADSIGARYISSGHYVQTVEHNGHHYVTKGSDPKKDQSYYLWMLPESIIRRMVQPMGNILKEQAKQEIRDRRFDDLVPNRESMSVCFLEGMDYRHFIAQLMPERIAEVRPGEVLDESGSTIGQHSGIPFYTIGQKRGLALTVEREAYIQAIDSASNTITIGRKSDLLRTEFRVREIHLISKEEITPTTPLEVKVRGLGLNPEGYGYLSAVGDAGTVTLENPAWAISPGQPVVFYIGDRLVGGALAQ</sequence>
<evidence type="ECO:0000313" key="14">
    <source>
        <dbReference type="Proteomes" id="UP000294830"/>
    </source>
</evidence>
<keyword evidence="8" id="KW-1015">Disulfide bond</keyword>
<dbReference type="PANTHER" id="PTHR11933">
    <property type="entry name" value="TRNA 5-METHYLAMINOMETHYL-2-THIOURIDYLATE -METHYLTRANSFERASE"/>
    <property type="match status" value="1"/>
</dbReference>
<dbReference type="SUPFAM" id="SSF52402">
    <property type="entry name" value="Adenine nucleotide alpha hydrolases-like"/>
    <property type="match status" value="1"/>
</dbReference>
<evidence type="ECO:0000259" key="11">
    <source>
        <dbReference type="Pfam" id="PF20258"/>
    </source>
</evidence>
<keyword evidence="10" id="KW-0472">Membrane</keyword>
<gene>
    <name evidence="13" type="ORF">CLV25_103275</name>
</gene>
<dbReference type="InterPro" id="IPR014729">
    <property type="entry name" value="Rossmann-like_a/b/a_fold"/>
</dbReference>
<keyword evidence="5" id="KW-0547">Nucleotide-binding</keyword>
<dbReference type="Gene3D" id="3.40.50.620">
    <property type="entry name" value="HUPs"/>
    <property type="match status" value="1"/>
</dbReference>
<dbReference type="InterPro" id="IPR023382">
    <property type="entry name" value="MnmA-like_central_sf"/>
</dbReference>
<name>A0A4R2EPM8_9BACT</name>
<evidence type="ECO:0000256" key="2">
    <source>
        <dbReference type="ARBA" id="ARBA00022555"/>
    </source>
</evidence>
<evidence type="ECO:0000256" key="6">
    <source>
        <dbReference type="ARBA" id="ARBA00022840"/>
    </source>
</evidence>
<feature type="domain" description="tRNA-specific 2-thiouridylase MnmA-like C-terminal" evidence="11">
    <location>
        <begin position="309"/>
        <end position="383"/>
    </location>
</feature>
<dbReference type="Gene3D" id="2.40.30.10">
    <property type="entry name" value="Translation factors"/>
    <property type="match status" value="1"/>
</dbReference>
<dbReference type="InterPro" id="IPR046885">
    <property type="entry name" value="MnmA-like_C"/>
</dbReference>
<proteinExistence type="predicted"/>
<evidence type="ECO:0000256" key="9">
    <source>
        <dbReference type="ARBA" id="ARBA00051542"/>
    </source>
</evidence>
<evidence type="ECO:0000256" key="1">
    <source>
        <dbReference type="ARBA" id="ARBA00011949"/>
    </source>
</evidence>
<dbReference type="PANTHER" id="PTHR11933:SF5">
    <property type="entry name" value="MITOCHONDRIAL TRNA-SPECIFIC 2-THIOURIDYLASE 1"/>
    <property type="match status" value="1"/>
</dbReference>
<evidence type="ECO:0000256" key="5">
    <source>
        <dbReference type="ARBA" id="ARBA00022741"/>
    </source>
</evidence>
<keyword evidence="4" id="KW-0819">tRNA processing</keyword>
<evidence type="ECO:0000259" key="12">
    <source>
        <dbReference type="Pfam" id="PF20259"/>
    </source>
</evidence>
<evidence type="ECO:0000313" key="13">
    <source>
        <dbReference type="EMBL" id="TCN70751.1"/>
    </source>
</evidence>
<evidence type="ECO:0000256" key="3">
    <source>
        <dbReference type="ARBA" id="ARBA00022679"/>
    </source>
</evidence>
<keyword evidence="6" id="KW-0067">ATP-binding</keyword>
<dbReference type="Proteomes" id="UP000294830">
    <property type="component" value="Unassembled WGS sequence"/>
</dbReference>
<evidence type="ECO:0000256" key="7">
    <source>
        <dbReference type="ARBA" id="ARBA00022884"/>
    </source>
</evidence>
<dbReference type="NCBIfam" id="NF001138">
    <property type="entry name" value="PRK00143.1"/>
    <property type="match status" value="1"/>
</dbReference>
<evidence type="ECO:0000256" key="4">
    <source>
        <dbReference type="ARBA" id="ARBA00022694"/>
    </source>
</evidence>
<dbReference type="AlphaFoldDB" id="A0A4R2EPM8"/>
<feature type="domain" description="tRNA-specific 2-thiouridylase MnmA-like central" evidence="12">
    <location>
        <begin position="244"/>
        <end position="302"/>
    </location>
</feature>
<dbReference type="GO" id="GO:0000049">
    <property type="term" value="F:tRNA binding"/>
    <property type="evidence" value="ECO:0007669"/>
    <property type="project" value="UniProtKB-KW"/>
</dbReference>
<comment type="catalytic activity">
    <reaction evidence="9">
        <text>S-sulfanyl-L-cysteinyl-[protein] + uridine(34) in tRNA + AH2 + ATP = 2-thiouridine(34) in tRNA + L-cysteinyl-[protein] + A + AMP + diphosphate + H(+)</text>
        <dbReference type="Rhea" id="RHEA:47032"/>
        <dbReference type="Rhea" id="RHEA-COMP:10131"/>
        <dbReference type="Rhea" id="RHEA-COMP:11726"/>
        <dbReference type="Rhea" id="RHEA-COMP:11727"/>
        <dbReference type="Rhea" id="RHEA-COMP:11728"/>
        <dbReference type="ChEBI" id="CHEBI:13193"/>
        <dbReference type="ChEBI" id="CHEBI:15378"/>
        <dbReference type="ChEBI" id="CHEBI:17499"/>
        <dbReference type="ChEBI" id="CHEBI:29950"/>
        <dbReference type="ChEBI" id="CHEBI:30616"/>
        <dbReference type="ChEBI" id="CHEBI:33019"/>
        <dbReference type="ChEBI" id="CHEBI:61963"/>
        <dbReference type="ChEBI" id="CHEBI:65315"/>
        <dbReference type="ChEBI" id="CHEBI:87170"/>
        <dbReference type="ChEBI" id="CHEBI:456215"/>
        <dbReference type="EC" id="2.8.1.13"/>
    </reaction>
</comment>
<dbReference type="Pfam" id="PF20258">
    <property type="entry name" value="tRNA_Me_trans_C"/>
    <property type="match status" value="1"/>
</dbReference>
<dbReference type="Pfam" id="PF20259">
    <property type="entry name" value="tRNA_Me_trans_M"/>
    <property type="match status" value="1"/>
</dbReference>
<evidence type="ECO:0000256" key="10">
    <source>
        <dbReference type="SAM" id="Phobius"/>
    </source>
</evidence>
<keyword evidence="10" id="KW-1133">Transmembrane helix</keyword>
<dbReference type="Gene3D" id="2.30.30.280">
    <property type="entry name" value="Adenine nucleotide alpha hydrolases-like domains"/>
    <property type="match status" value="1"/>
</dbReference>
<keyword evidence="14" id="KW-1185">Reference proteome</keyword>
<keyword evidence="10" id="KW-0812">Transmembrane</keyword>
<dbReference type="EC" id="2.8.1.13" evidence="1"/>
<keyword evidence="2" id="KW-0820">tRNA-binding</keyword>
<comment type="caution">
    <text evidence="13">The sequence shown here is derived from an EMBL/GenBank/DDBJ whole genome shotgun (WGS) entry which is preliminary data.</text>
</comment>
<dbReference type="Pfam" id="PF03054">
    <property type="entry name" value="tRNA_Me_trans"/>
    <property type="match status" value="1"/>
</dbReference>
<dbReference type="InterPro" id="IPR046884">
    <property type="entry name" value="MnmA-like_central"/>
</dbReference>
<keyword evidence="3" id="KW-0808">Transferase</keyword>
<keyword evidence="7" id="KW-0694">RNA-binding</keyword>
<dbReference type="GO" id="GO:0002143">
    <property type="term" value="P:tRNA wobble position uridine thiolation"/>
    <property type="evidence" value="ECO:0007669"/>
    <property type="project" value="TreeGrafter"/>
</dbReference>
<evidence type="ECO:0000256" key="8">
    <source>
        <dbReference type="ARBA" id="ARBA00023157"/>
    </source>
</evidence>
<feature type="transmembrane region" description="Helical" evidence="10">
    <location>
        <begin position="12"/>
        <end position="30"/>
    </location>
</feature>
<dbReference type="GO" id="GO:0005524">
    <property type="term" value="F:ATP binding"/>
    <property type="evidence" value="ECO:0007669"/>
    <property type="project" value="UniProtKB-KW"/>
</dbReference>
<accession>A0A4R2EPM8</accession>
<dbReference type="InterPro" id="IPR004506">
    <property type="entry name" value="MnmA-like"/>
</dbReference>
<protein>
    <recommendedName>
        <fullName evidence="1">tRNA-uridine 2-sulfurtransferase</fullName>
        <ecNumber evidence="1">2.8.1.13</ecNumber>
    </recommendedName>
</protein>
<dbReference type="NCBIfam" id="TIGR00420">
    <property type="entry name" value="trmU"/>
    <property type="match status" value="1"/>
</dbReference>
<organism evidence="13 14">
    <name type="scientific">Acetobacteroides hydrogenigenes</name>
    <dbReference type="NCBI Taxonomy" id="979970"/>
    <lineage>
        <taxon>Bacteria</taxon>
        <taxon>Pseudomonadati</taxon>
        <taxon>Bacteroidota</taxon>
        <taxon>Bacteroidia</taxon>
        <taxon>Bacteroidales</taxon>
        <taxon>Rikenellaceae</taxon>
        <taxon>Acetobacteroides</taxon>
    </lineage>
</organism>
<dbReference type="GO" id="GO:0103016">
    <property type="term" value="F:tRNA-uridine 2-sulfurtransferase activity"/>
    <property type="evidence" value="ECO:0007669"/>
    <property type="project" value="UniProtKB-EC"/>
</dbReference>
<dbReference type="CDD" id="cd01998">
    <property type="entry name" value="MnmA_TRMU-like"/>
    <property type="match status" value="1"/>
</dbReference>
<dbReference type="EMBL" id="SLWB01000003">
    <property type="protein sequence ID" value="TCN70751.1"/>
    <property type="molecule type" value="Genomic_DNA"/>
</dbReference>
<reference evidence="13 14" key="1">
    <citation type="submission" date="2019-03" db="EMBL/GenBank/DDBJ databases">
        <title>Genomic Encyclopedia of Archaeal and Bacterial Type Strains, Phase II (KMG-II): from individual species to whole genera.</title>
        <authorList>
            <person name="Goeker M."/>
        </authorList>
    </citation>
    <scope>NUCLEOTIDE SEQUENCE [LARGE SCALE GENOMIC DNA]</scope>
    <source>
        <strain evidence="13 14">RL-C</strain>
    </source>
</reference>